<dbReference type="EMBL" id="BPVZ01000011">
    <property type="protein sequence ID" value="GKU97596.1"/>
    <property type="molecule type" value="Genomic_DNA"/>
</dbReference>
<organism evidence="3 4">
    <name type="scientific">Rubroshorea leprosula</name>
    <dbReference type="NCBI Taxonomy" id="152421"/>
    <lineage>
        <taxon>Eukaryota</taxon>
        <taxon>Viridiplantae</taxon>
        <taxon>Streptophyta</taxon>
        <taxon>Embryophyta</taxon>
        <taxon>Tracheophyta</taxon>
        <taxon>Spermatophyta</taxon>
        <taxon>Magnoliopsida</taxon>
        <taxon>eudicotyledons</taxon>
        <taxon>Gunneridae</taxon>
        <taxon>Pentapetalae</taxon>
        <taxon>rosids</taxon>
        <taxon>malvids</taxon>
        <taxon>Malvales</taxon>
        <taxon>Dipterocarpaceae</taxon>
        <taxon>Rubroshorea</taxon>
    </lineage>
</organism>
<dbReference type="GO" id="GO:0005634">
    <property type="term" value="C:nucleus"/>
    <property type="evidence" value="ECO:0007669"/>
    <property type="project" value="TreeGrafter"/>
</dbReference>
<keyword evidence="1" id="KW-0479">Metal-binding</keyword>
<dbReference type="PANTHER" id="PTHR46353">
    <property type="entry name" value="ZINC FINGER PROTEIN 5"/>
    <property type="match status" value="1"/>
</dbReference>
<dbReference type="GO" id="GO:0000976">
    <property type="term" value="F:transcription cis-regulatory region binding"/>
    <property type="evidence" value="ECO:0007669"/>
    <property type="project" value="TreeGrafter"/>
</dbReference>
<evidence type="ECO:0000256" key="1">
    <source>
        <dbReference type="PROSITE-ProRule" id="PRU00042"/>
    </source>
</evidence>
<evidence type="ECO:0000313" key="3">
    <source>
        <dbReference type="EMBL" id="GKU97596.1"/>
    </source>
</evidence>
<accession>A0AAV5IIV7</accession>
<keyword evidence="4" id="KW-1185">Reference proteome</keyword>
<gene>
    <name evidence="3" type="ORF">SLEP1_g10723</name>
</gene>
<dbReference type="InterPro" id="IPR036236">
    <property type="entry name" value="Znf_C2H2_sf"/>
</dbReference>
<sequence length="214" mass="22805">MAEIDYRSNNSDMVTGHSTPLKLFGFSIIQDEIMGSDSAKNSAESPESETEAAARKYECQYCYREFANSQALGGHQNAHKKERKLLKRAQHMQASRGLSSPHMVPSSMISAFAPPTSLFSQAVVPSAPCQSSFYVSRGSTGGPLHLLHGGTYHCGTAPGRRLYAGEGAEALAGDIRGHVGLFPAGKGFAGDDSRRKIEKGLGLDLHLSLGPAVP</sequence>
<dbReference type="GO" id="GO:0009740">
    <property type="term" value="P:gibberellic acid mediated signaling pathway"/>
    <property type="evidence" value="ECO:0007669"/>
    <property type="project" value="TreeGrafter"/>
</dbReference>
<proteinExistence type="predicted"/>
<reference evidence="3 4" key="1">
    <citation type="journal article" date="2021" name="Commun. Biol.">
        <title>The genome of Shorea leprosula (Dipterocarpaceae) highlights the ecological relevance of drought in aseasonal tropical rainforests.</title>
        <authorList>
            <person name="Ng K.K.S."/>
            <person name="Kobayashi M.J."/>
            <person name="Fawcett J.A."/>
            <person name="Hatakeyama M."/>
            <person name="Paape T."/>
            <person name="Ng C.H."/>
            <person name="Ang C.C."/>
            <person name="Tnah L.H."/>
            <person name="Lee C.T."/>
            <person name="Nishiyama T."/>
            <person name="Sese J."/>
            <person name="O'Brien M.J."/>
            <person name="Copetti D."/>
            <person name="Mohd Noor M.I."/>
            <person name="Ong R.C."/>
            <person name="Putra M."/>
            <person name="Sireger I.Z."/>
            <person name="Indrioko S."/>
            <person name="Kosugi Y."/>
            <person name="Izuno A."/>
            <person name="Isagi Y."/>
            <person name="Lee S.L."/>
            <person name="Shimizu K.K."/>
        </authorList>
    </citation>
    <scope>NUCLEOTIDE SEQUENCE [LARGE SCALE GENOMIC DNA]</scope>
    <source>
        <strain evidence="3">214</strain>
    </source>
</reference>
<keyword evidence="1" id="KW-0863">Zinc-finger</keyword>
<dbReference type="InterPro" id="IPR044299">
    <property type="entry name" value="GIS3/ZFP5/ZFP6"/>
</dbReference>
<keyword evidence="1" id="KW-0862">Zinc</keyword>
<feature type="domain" description="C2H2-type" evidence="2">
    <location>
        <begin position="57"/>
        <end position="84"/>
    </location>
</feature>
<name>A0AAV5IIV7_9ROSI</name>
<evidence type="ECO:0000313" key="4">
    <source>
        <dbReference type="Proteomes" id="UP001054252"/>
    </source>
</evidence>
<dbReference type="PANTHER" id="PTHR46353:SF13">
    <property type="entry name" value="ZINC FINGER PROTEIN 6"/>
    <property type="match status" value="1"/>
</dbReference>
<dbReference type="SUPFAM" id="SSF57667">
    <property type="entry name" value="beta-beta-alpha zinc fingers"/>
    <property type="match status" value="1"/>
</dbReference>
<protein>
    <recommendedName>
        <fullName evidence="2">C2H2-type domain-containing protein</fullName>
    </recommendedName>
</protein>
<dbReference type="Gene3D" id="3.30.160.60">
    <property type="entry name" value="Classic Zinc Finger"/>
    <property type="match status" value="1"/>
</dbReference>
<dbReference type="GO" id="GO:0010090">
    <property type="term" value="P:trichome morphogenesis"/>
    <property type="evidence" value="ECO:0007669"/>
    <property type="project" value="InterPro"/>
</dbReference>
<dbReference type="GO" id="GO:0009736">
    <property type="term" value="P:cytokinin-activated signaling pathway"/>
    <property type="evidence" value="ECO:0007669"/>
    <property type="project" value="TreeGrafter"/>
</dbReference>
<comment type="caution">
    <text evidence="3">The sequence shown here is derived from an EMBL/GenBank/DDBJ whole genome shotgun (WGS) entry which is preliminary data.</text>
</comment>
<dbReference type="GO" id="GO:0003700">
    <property type="term" value="F:DNA-binding transcription factor activity"/>
    <property type="evidence" value="ECO:0007669"/>
    <property type="project" value="TreeGrafter"/>
</dbReference>
<evidence type="ECO:0000259" key="2">
    <source>
        <dbReference type="PROSITE" id="PS50157"/>
    </source>
</evidence>
<dbReference type="PROSITE" id="PS50157">
    <property type="entry name" value="ZINC_FINGER_C2H2_2"/>
    <property type="match status" value="1"/>
</dbReference>
<dbReference type="InterPro" id="IPR013087">
    <property type="entry name" value="Znf_C2H2_type"/>
</dbReference>
<dbReference type="Proteomes" id="UP001054252">
    <property type="component" value="Unassembled WGS sequence"/>
</dbReference>
<dbReference type="Pfam" id="PF13912">
    <property type="entry name" value="zf-C2H2_6"/>
    <property type="match status" value="1"/>
</dbReference>
<dbReference type="AlphaFoldDB" id="A0AAV5IIV7"/>
<dbReference type="GO" id="GO:0008270">
    <property type="term" value="F:zinc ion binding"/>
    <property type="evidence" value="ECO:0007669"/>
    <property type="project" value="UniProtKB-KW"/>
</dbReference>
<dbReference type="PROSITE" id="PS00028">
    <property type="entry name" value="ZINC_FINGER_C2H2_1"/>
    <property type="match status" value="1"/>
</dbReference>